<proteinExistence type="predicted"/>
<feature type="domain" description="Elongation Factor G" evidence="7">
    <location>
        <begin position="21"/>
        <end position="79"/>
    </location>
</feature>
<gene>
    <name evidence="8" type="ORF">CTI12_AA193650</name>
</gene>
<dbReference type="Pfam" id="PF14492">
    <property type="entry name" value="EFG_III"/>
    <property type="match status" value="1"/>
</dbReference>
<dbReference type="InterPro" id="IPR041095">
    <property type="entry name" value="EFG_II"/>
</dbReference>
<evidence type="ECO:0000256" key="4">
    <source>
        <dbReference type="ARBA" id="ARBA00022917"/>
    </source>
</evidence>
<dbReference type="AlphaFoldDB" id="A0A2U1MZM7"/>
<feature type="domain" description="Elongation factor EFG" evidence="6">
    <location>
        <begin position="105"/>
        <end position="185"/>
    </location>
</feature>
<comment type="caution">
    <text evidence="8">The sequence shown here is derived from an EMBL/GenBank/DDBJ whole genome shotgun (WGS) entry which is preliminary data.</text>
</comment>
<dbReference type="Gene3D" id="3.30.70.870">
    <property type="entry name" value="Elongation Factor G (Translational Gtpase), domain 3"/>
    <property type="match status" value="1"/>
</dbReference>
<organism evidence="8 9">
    <name type="scientific">Artemisia annua</name>
    <name type="common">Sweet wormwood</name>
    <dbReference type="NCBI Taxonomy" id="35608"/>
    <lineage>
        <taxon>Eukaryota</taxon>
        <taxon>Viridiplantae</taxon>
        <taxon>Streptophyta</taxon>
        <taxon>Embryophyta</taxon>
        <taxon>Tracheophyta</taxon>
        <taxon>Spermatophyta</taxon>
        <taxon>Magnoliopsida</taxon>
        <taxon>eudicotyledons</taxon>
        <taxon>Gunneridae</taxon>
        <taxon>Pentapetalae</taxon>
        <taxon>asterids</taxon>
        <taxon>campanulids</taxon>
        <taxon>Asterales</taxon>
        <taxon>Asteraceae</taxon>
        <taxon>Asteroideae</taxon>
        <taxon>Anthemideae</taxon>
        <taxon>Artemisiinae</taxon>
        <taxon>Artemisia</taxon>
    </lineage>
</organism>
<dbReference type="GO" id="GO:0003746">
    <property type="term" value="F:translation elongation factor activity"/>
    <property type="evidence" value="ECO:0007669"/>
    <property type="project" value="UniProtKB-KW"/>
</dbReference>
<name>A0A2U1MZM7_ARTAN</name>
<keyword evidence="3 8" id="KW-0251">Elongation factor</keyword>
<evidence type="ECO:0000259" key="7">
    <source>
        <dbReference type="Pfam" id="PF14492"/>
    </source>
</evidence>
<dbReference type="OrthoDB" id="364892at2759"/>
<evidence type="ECO:0000256" key="3">
    <source>
        <dbReference type="ARBA" id="ARBA00022768"/>
    </source>
</evidence>
<evidence type="ECO:0000313" key="9">
    <source>
        <dbReference type="Proteomes" id="UP000245207"/>
    </source>
</evidence>
<keyword evidence="1" id="KW-0963">Cytoplasm</keyword>
<protein>
    <submittedName>
        <fullName evidence="8">Elongation factor 2</fullName>
    </submittedName>
</protein>
<keyword evidence="4" id="KW-0648">Protein biosynthesis</keyword>
<dbReference type="InterPro" id="IPR000640">
    <property type="entry name" value="EFG_V-like"/>
</dbReference>
<evidence type="ECO:0000259" key="6">
    <source>
        <dbReference type="Pfam" id="PF00679"/>
    </source>
</evidence>
<dbReference type="Gene3D" id="3.30.70.240">
    <property type="match status" value="1"/>
</dbReference>
<keyword evidence="2" id="KW-0547">Nucleotide-binding</keyword>
<dbReference type="Proteomes" id="UP000245207">
    <property type="component" value="Unassembled WGS sequence"/>
</dbReference>
<keyword evidence="9" id="KW-1185">Reference proteome</keyword>
<dbReference type="PANTHER" id="PTHR42908:SF10">
    <property type="entry name" value="EUKARYOTIC TRANSLATION ELONGATION FACTOR 2"/>
    <property type="match status" value="1"/>
</dbReference>
<evidence type="ECO:0000256" key="2">
    <source>
        <dbReference type="ARBA" id="ARBA00022741"/>
    </source>
</evidence>
<dbReference type="Pfam" id="PF00679">
    <property type="entry name" value="EFG_C"/>
    <property type="match status" value="1"/>
</dbReference>
<dbReference type="PANTHER" id="PTHR42908">
    <property type="entry name" value="TRANSLATION ELONGATION FACTOR-RELATED"/>
    <property type="match status" value="1"/>
</dbReference>
<evidence type="ECO:0000256" key="1">
    <source>
        <dbReference type="ARBA" id="ARBA00022490"/>
    </source>
</evidence>
<dbReference type="GO" id="GO:0005829">
    <property type="term" value="C:cytosol"/>
    <property type="evidence" value="ECO:0007669"/>
    <property type="project" value="TreeGrafter"/>
</dbReference>
<evidence type="ECO:0000256" key="5">
    <source>
        <dbReference type="ARBA" id="ARBA00023134"/>
    </source>
</evidence>
<evidence type="ECO:0000313" key="8">
    <source>
        <dbReference type="EMBL" id="PWA66676.1"/>
    </source>
</evidence>
<dbReference type="GO" id="GO:1990904">
    <property type="term" value="C:ribonucleoprotein complex"/>
    <property type="evidence" value="ECO:0007669"/>
    <property type="project" value="TreeGrafter"/>
</dbReference>
<accession>A0A2U1MZM7</accession>
<sequence length="192" mass="21853">MMVNLENIASPIHNMKFTVSPVMRVCIKCNSSDRAKLLKGLDLLHKSDLMAEYTTTESGEHFIAGSGELHLEMCVKDLRLYSRNLEIDVSDPEVFYRETDLEEQFLEPVYLVEFQAPKRALPAIYHIINERKGTQFEEMHRQGTPLVNIKAIISVKESFGLSSAVKDKTDGQASSQCVDWGRYDPLDPDSWI</sequence>
<dbReference type="GO" id="GO:0043022">
    <property type="term" value="F:ribosome binding"/>
    <property type="evidence" value="ECO:0007669"/>
    <property type="project" value="TreeGrafter"/>
</dbReference>
<dbReference type="FunFam" id="3.30.70.870:FF:000002">
    <property type="entry name" value="Translation elongation factor 2"/>
    <property type="match status" value="1"/>
</dbReference>
<dbReference type="InterPro" id="IPR035647">
    <property type="entry name" value="EFG_III/V"/>
</dbReference>
<dbReference type="SUPFAM" id="SSF54980">
    <property type="entry name" value="EF-G C-terminal domain-like"/>
    <property type="match status" value="2"/>
</dbReference>
<dbReference type="EMBL" id="PKPP01003985">
    <property type="protein sequence ID" value="PWA66676.1"/>
    <property type="molecule type" value="Genomic_DNA"/>
</dbReference>
<keyword evidence="5" id="KW-0342">GTP-binding</keyword>
<dbReference type="GO" id="GO:0005525">
    <property type="term" value="F:GTP binding"/>
    <property type="evidence" value="ECO:0007669"/>
    <property type="project" value="UniProtKB-KW"/>
</dbReference>
<dbReference type="STRING" id="35608.A0A2U1MZM7"/>
<reference evidence="8 9" key="1">
    <citation type="journal article" date="2018" name="Mol. Plant">
        <title>The genome of Artemisia annua provides insight into the evolution of Asteraceae family and artemisinin biosynthesis.</title>
        <authorList>
            <person name="Shen Q."/>
            <person name="Zhang L."/>
            <person name="Liao Z."/>
            <person name="Wang S."/>
            <person name="Yan T."/>
            <person name="Shi P."/>
            <person name="Liu M."/>
            <person name="Fu X."/>
            <person name="Pan Q."/>
            <person name="Wang Y."/>
            <person name="Lv Z."/>
            <person name="Lu X."/>
            <person name="Zhang F."/>
            <person name="Jiang W."/>
            <person name="Ma Y."/>
            <person name="Chen M."/>
            <person name="Hao X."/>
            <person name="Li L."/>
            <person name="Tang Y."/>
            <person name="Lv G."/>
            <person name="Zhou Y."/>
            <person name="Sun X."/>
            <person name="Brodelius P.E."/>
            <person name="Rose J.K.C."/>
            <person name="Tang K."/>
        </authorList>
    </citation>
    <scope>NUCLEOTIDE SEQUENCE [LARGE SCALE GENOMIC DNA]</scope>
    <source>
        <strain evidence="9">cv. Huhao1</strain>
        <tissue evidence="8">Leaf</tissue>
    </source>
</reference>
<dbReference type="GO" id="GO:0003924">
    <property type="term" value="F:GTPase activity"/>
    <property type="evidence" value="ECO:0007669"/>
    <property type="project" value="TreeGrafter"/>
</dbReference>